<proteinExistence type="predicted"/>
<evidence type="ECO:0000313" key="2">
    <source>
        <dbReference type="EMBL" id="MCP9601190.1"/>
    </source>
</evidence>
<evidence type="ECO:0000313" key="3">
    <source>
        <dbReference type="Proteomes" id="UP001204486"/>
    </source>
</evidence>
<protein>
    <recommendedName>
        <fullName evidence="4">VCBS repeat-containing protein</fullName>
    </recommendedName>
</protein>
<keyword evidence="1" id="KW-0812">Transmembrane</keyword>
<dbReference type="NCBIfam" id="NF047539">
    <property type="entry name" value="XAC2610_fam"/>
    <property type="match status" value="1"/>
</dbReference>
<dbReference type="RefSeq" id="WP_254974971.1">
    <property type="nucleotide sequence ID" value="NZ_JANDWK010000069.1"/>
</dbReference>
<comment type="caution">
    <text evidence="2">The sequence shown here is derived from an EMBL/GenBank/DDBJ whole genome shotgun (WGS) entry which is preliminary data.</text>
</comment>
<name>A0AAW5IY01_9BACT</name>
<dbReference type="AlphaFoldDB" id="A0AAW5IY01"/>
<evidence type="ECO:0000256" key="1">
    <source>
        <dbReference type="SAM" id="Phobius"/>
    </source>
</evidence>
<keyword evidence="1" id="KW-0472">Membrane</keyword>
<reference evidence="2" key="1">
    <citation type="submission" date="2022-07" db="EMBL/GenBank/DDBJ databases">
        <title>Prevotella copri.</title>
        <authorList>
            <person name="Yang C."/>
        </authorList>
    </citation>
    <scope>NUCLEOTIDE SEQUENCE</scope>
    <source>
        <strain evidence="2">HF1476</strain>
    </source>
</reference>
<dbReference type="EMBL" id="JANDWN010000069">
    <property type="protein sequence ID" value="MCP9601190.1"/>
    <property type="molecule type" value="Genomic_DNA"/>
</dbReference>
<feature type="transmembrane region" description="Helical" evidence="1">
    <location>
        <begin position="12"/>
        <end position="33"/>
    </location>
</feature>
<evidence type="ECO:0008006" key="4">
    <source>
        <dbReference type="Google" id="ProtNLM"/>
    </source>
</evidence>
<dbReference type="Proteomes" id="UP001204486">
    <property type="component" value="Unassembled WGS sequence"/>
</dbReference>
<dbReference type="InterPro" id="IPR058087">
    <property type="entry name" value="XAC2610_dom"/>
</dbReference>
<sequence length="261" mass="29922">MQIQRRYLNRQNGGVPSLAHLLLLFIIILVIPISCISCQQNKRVVPISKHNDSIHAKIPNDTSLIHSDTSLEGKIFHIDNTVTIDSITHLPDTNKIFVFRDGKKIQTIIYKYNWEEYGSPTIGRDSIGKIDFVDVDFDGNKDLLIYKGGFGNQGADIYDCFLWNDNKHQFKIAPSFSYILNPSIDNRQKCIYSFSRENASSYVNVKYKFQNGEFRAISTLKEKVDNGKMVYILETSQNGVLHKKILRSADLGEWKEKILTK</sequence>
<accession>A0AAW5IY01</accession>
<gene>
    <name evidence="2" type="ORF">NNC55_14775</name>
</gene>
<organism evidence="2 3">
    <name type="scientific">Segatella copri</name>
    <dbReference type="NCBI Taxonomy" id="165179"/>
    <lineage>
        <taxon>Bacteria</taxon>
        <taxon>Pseudomonadati</taxon>
        <taxon>Bacteroidota</taxon>
        <taxon>Bacteroidia</taxon>
        <taxon>Bacteroidales</taxon>
        <taxon>Prevotellaceae</taxon>
        <taxon>Segatella</taxon>
    </lineage>
</organism>
<keyword evidence="1" id="KW-1133">Transmembrane helix</keyword>